<dbReference type="PANTHER" id="PTHR10288">
    <property type="entry name" value="KH DOMAIN CONTAINING RNA BINDING PROTEIN"/>
    <property type="match status" value="1"/>
</dbReference>
<dbReference type="InterPro" id="IPR036612">
    <property type="entry name" value="KH_dom_type_1_sf"/>
</dbReference>
<feature type="transmembrane region" description="Helical" evidence="3">
    <location>
        <begin position="6"/>
        <end position="27"/>
    </location>
</feature>
<dbReference type="Gene3D" id="3.30.1370.10">
    <property type="entry name" value="K Homology domain, type 1"/>
    <property type="match status" value="2"/>
</dbReference>
<sequence length="186" mass="20466">MHNKLIVPVALGLSLVTVTAFVVYYVFKKDEEEEEVKKVKTARMNVIEVSVPKAIVAGLIGRGGSNIKDIEKISGAKVNVKEFSDKDHDICVIRGRTDATQIAETLVHEFINQQPVNIEDTMEVPSWACGRIIGSQGENINSISHRSGARIKISSSGDKTTVRKVMFLGTEEQIKVARDLIENCVS</sequence>
<dbReference type="EMBL" id="ODYU01012781">
    <property type="protein sequence ID" value="SOQ59255.1"/>
    <property type="molecule type" value="Genomic_DNA"/>
</dbReference>
<dbReference type="SUPFAM" id="SSF54791">
    <property type="entry name" value="Eukaryotic type KH-domain (KH-domain type I)"/>
    <property type="match status" value="2"/>
</dbReference>
<keyword evidence="3" id="KW-1133">Transmembrane helix</keyword>
<evidence type="ECO:0000259" key="4">
    <source>
        <dbReference type="SMART" id="SM00322"/>
    </source>
</evidence>
<evidence type="ECO:0000256" key="1">
    <source>
        <dbReference type="ARBA" id="ARBA00022737"/>
    </source>
</evidence>
<protein>
    <submittedName>
        <fullName evidence="5">SFRICE_017514</fullName>
    </submittedName>
</protein>
<reference evidence="5" key="1">
    <citation type="submission" date="2016-07" db="EMBL/GenBank/DDBJ databases">
        <authorList>
            <person name="Bretaudeau A."/>
        </authorList>
    </citation>
    <scope>NUCLEOTIDE SEQUENCE</scope>
    <source>
        <strain evidence="5">Rice</strain>
        <tissue evidence="5">Whole body</tissue>
    </source>
</reference>
<keyword evidence="3" id="KW-0812">Transmembrane</keyword>
<evidence type="ECO:0000256" key="3">
    <source>
        <dbReference type="SAM" id="Phobius"/>
    </source>
</evidence>
<dbReference type="InterPro" id="IPR004088">
    <property type="entry name" value="KH_dom_type_1"/>
</dbReference>
<evidence type="ECO:0000313" key="5">
    <source>
        <dbReference type="EMBL" id="SOQ59255.1"/>
    </source>
</evidence>
<evidence type="ECO:0000256" key="2">
    <source>
        <dbReference type="PROSITE-ProRule" id="PRU00117"/>
    </source>
</evidence>
<dbReference type="Pfam" id="PF00013">
    <property type="entry name" value="KH_1"/>
    <property type="match status" value="2"/>
</dbReference>
<keyword evidence="2" id="KW-0694">RNA-binding</keyword>
<dbReference type="PROSITE" id="PS50084">
    <property type="entry name" value="KH_TYPE_1"/>
    <property type="match status" value="2"/>
</dbReference>
<dbReference type="GO" id="GO:0010468">
    <property type="term" value="P:regulation of gene expression"/>
    <property type="evidence" value="ECO:0007669"/>
    <property type="project" value="UniProtKB-ARBA"/>
</dbReference>
<feature type="domain" description="K Homology" evidence="4">
    <location>
        <begin position="43"/>
        <end position="112"/>
    </location>
</feature>
<proteinExistence type="predicted"/>
<feature type="domain" description="K Homology" evidence="4">
    <location>
        <begin position="116"/>
        <end position="186"/>
    </location>
</feature>
<dbReference type="InterPro" id="IPR004087">
    <property type="entry name" value="KH_dom"/>
</dbReference>
<name>A0A2H1X1P5_SPOFR</name>
<keyword evidence="3" id="KW-0472">Membrane</keyword>
<dbReference type="AlphaFoldDB" id="A0A2H1X1P5"/>
<dbReference type="SMART" id="SM00322">
    <property type="entry name" value="KH"/>
    <property type="match status" value="2"/>
</dbReference>
<accession>A0A2H1X1P5</accession>
<organism evidence="5">
    <name type="scientific">Spodoptera frugiperda</name>
    <name type="common">Fall armyworm</name>
    <dbReference type="NCBI Taxonomy" id="7108"/>
    <lineage>
        <taxon>Eukaryota</taxon>
        <taxon>Metazoa</taxon>
        <taxon>Ecdysozoa</taxon>
        <taxon>Arthropoda</taxon>
        <taxon>Hexapoda</taxon>
        <taxon>Insecta</taxon>
        <taxon>Pterygota</taxon>
        <taxon>Neoptera</taxon>
        <taxon>Endopterygota</taxon>
        <taxon>Lepidoptera</taxon>
        <taxon>Glossata</taxon>
        <taxon>Ditrysia</taxon>
        <taxon>Noctuoidea</taxon>
        <taxon>Noctuidae</taxon>
        <taxon>Amphipyrinae</taxon>
        <taxon>Spodoptera</taxon>
    </lineage>
</organism>
<gene>
    <name evidence="5" type="ORF">SFRICE_017514</name>
</gene>
<keyword evidence="1" id="KW-0677">Repeat</keyword>
<dbReference type="GO" id="GO:0003723">
    <property type="term" value="F:RNA binding"/>
    <property type="evidence" value="ECO:0007669"/>
    <property type="project" value="UniProtKB-UniRule"/>
</dbReference>